<protein>
    <submittedName>
        <fullName evidence="6">Unannotated protein</fullName>
    </submittedName>
</protein>
<evidence type="ECO:0000256" key="1">
    <source>
        <dbReference type="ARBA" id="ARBA00001954"/>
    </source>
</evidence>
<organism evidence="6">
    <name type="scientific">freshwater metagenome</name>
    <dbReference type="NCBI Taxonomy" id="449393"/>
    <lineage>
        <taxon>unclassified sequences</taxon>
        <taxon>metagenomes</taxon>
        <taxon>ecological metagenomes</taxon>
    </lineage>
</organism>
<dbReference type="InterPro" id="IPR004294">
    <property type="entry name" value="Carotenoid_Oase"/>
</dbReference>
<dbReference type="PANTHER" id="PTHR10543:SF89">
    <property type="entry name" value="CAROTENOID 9,10(9',10')-CLEAVAGE DIOXYGENASE 1"/>
    <property type="match status" value="1"/>
</dbReference>
<accession>A0A6J6CCN8</accession>
<dbReference type="AlphaFoldDB" id="A0A6J6CCN8"/>
<evidence type="ECO:0000256" key="3">
    <source>
        <dbReference type="ARBA" id="ARBA00022723"/>
    </source>
</evidence>
<keyword evidence="5" id="KW-0408">Iron</keyword>
<comment type="similarity">
    <text evidence="2">Belongs to the carotenoid oxygenase family.</text>
</comment>
<dbReference type="PANTHER" id="PTHR10543">
    <property type="entry name" value="BETA-CAROTENE DIOXYGENASE"/>
    <property type="match status" value="1"/>
</dbReference>
<keyword evidence="4" id="KW-0560">Oxidoreductase</keyword>
<evidence type="ECO:0000256" key="2">
    <source>
        <dbReference type="ARBA" id="ARBA00006787"/>
    </source>
</evidence>
<dbReference type="GO" id="GO:0046872">
    <property type="term" value="F:metal ion binding"/>
    <property type="evidence" value="ECO:0007669"/>
    <property type="project" value="UniProtKB-KW"/>
</dbReference>
<evidence type="ECO:0000313" key="6">
    <source>
        <dbReference type="EMBL" id="CAB4548947.1"/>
    </source>
</evidence>
<evidence type="ECO:0000256" key="4">
    <source>
        <dbReference type="ARBA" id="ARBA00023002"/>
    </source>
</evidence>
<proteinExistence type="inferred from homology"/>
<dbReference type="Pfam" id="PF03055">
    <property type="entry name" value="RPE65"/>
    <property type="match status" value="1"/>
</dbReference>
<dbReference type="GO" id="GO:0010436">
    <property type="term" value="F:carotenoid dioxygenase activity"/>
    <property type="evidence" value="ECO:0007669"/>
    <property type="project" value="TreeGrafter"/>
</dbReference>
<dbReference type="GO" id="GO:0016121">
    <property type="term" value="P:carotene catabolic process"/>
    <property type="evidence" value="ECO:0007669"/>
    <property type="project" value="TreeGrafter"/>
</dbReference>
<gene>
    <name evidence="6" type="ORF">UFOPK1493_00897</name>
</gene>
<keyword evidence="3" id="KW-0479">Metal-binding</keyword>
<reference evidence="6" key="1">
    <citation type="submission" date="2020-05" db="EMBL/GenBank/DDBJ databases">
        <authorList>
            <person name="Chiriac C."/>
            <person name="Salcher M."/>
            <person name="Ghai R."/>
            <person name="Kavagutti S V."/>
        </authorList>
    </citation>
    <scope>NUCLEOTIDE SEQUENCE</scope>
</reference>
<name>A0A6J6CCN8_9ZZZZ</name>
<comment type="cofactor">
    <cofactor evidence="1">
        <name>Fe(2+)</name>
        <dbReference type="ChEBI" id="CHEBI:29033"/>
    </cofactor>
</comment>
<evidence type="ECO:0000256" key="5">
    <source>
        <dbReference type="ARBA" id="ARBA00023004"/>
    </source>
</evidence>
<dbReference type="EMBL" id="CAEZSR010000022">
    <property type="protein sequence ID" value="CAB4548947.1"/>
    <property type="molecule type" value="Genomic_DNA"/>
</dbReference>
<sequence>MSSTDTSIYLNENYGPVREEVTAFDLQVVGELPTELNGRYLRNGPNPLSDPDPATHHWFMGDGMVHGVRLREGRAEWYRNRYVGSTTLQRTRGLPEIPGRNWNDSPGGPNTNVGGFAGTTWAMVEAGGCPVELTYDLETVGRNDFHGTLPGAFTAHPKVDPDTGEMHAMVYAWPQWMDHVQYVVVGADGRVRRTVDLPLPGMTMLHDMSLTQRYAVVYDLPVTVDFDLAFAGRFPFRWNPGYGSRLGLLPREGAAEDTVWVDAPICYSYHPMNAYDVVGGPDDGKVIIDLCVYDRMFDSDILGPFGDGFARLERWTVDPVARTVSTVVIDDARSEFPRHRGSLTAKPYRYGYCASPSLDPTWPTFKYDLVTGEKQVFDHGPGRSAGEPVFVGRQGGTAEDDGWLITFVHDATDASAELVVIDAQDFARGYVAQVRLPQRVPYGFHGNWVSDRSVPEPA</sequence>